<evidence type="ECO:0000259" key="2">
    <source>
        <dbReference type="Pfam" id="PF07484"/>
    </source>
</evidence>
<dbReference type="EMBL" id="MN739775">
    <property type="protein sequence ID" value="QHT25865.1"/>
    <property type="molecule type" value="Genomic_DNA"/>
</dbReference>
<organism evidence="3">
    <name type="scientific">viral metagenome</name>
    <dbReference type="NCBI Taxonomy" id="1070528"/>
    <lineage>
        <taxon>unclassified sequences</taxon>
        <taxon>metagenomes</taxon>
        <taxon>organismal metagenomes</taxon>
    </lineage>
</organism>
<accession>A0A6C0EEV3</accession>
<dbReference type="SUPFAM" id="SSF88874">
    <property type="entry name" value="Receptor-binding domain of short tail fibre protein gp12"/>
    <property type="match status" value="1"/>
</dbReference>
<dbReference type="InterPro" id="IPR037053">
    <property type="entry name" value="Phage_tail_collar_dom_sf"/>
</dbReference>
<name>A0A6C0EEV3_9ZZZZ</name>
<feature type="domain" description="Phage tail collar" evidence="2">
    <location>
        <begin position="176"/>
        <end position="230"/>
    </location>
</feature>
<protein>
    <recommendedName>
        <fullName evidence="2">Phage tail collar domain-containing protein</fullName>
    </recommendedName>
</protein>
<evidence type="ECO:0000313" key="3">
    <source>
        <dbReference type="EMBL" id="QHT25865.1"/>
    </source>
</evidence>
<reference evidence="3" key="1">
    <citation type="journal article" date="2020" name="Nature">
        <title>Giant virus diversity and host interactions through global metagenomics.</title>
        <authorList>
            <person name="Schulz F."/>
            <person name="Roux S."/>
            <person name="Paez-Espino D."/>
            <person name="Jungbluth S."/>
            <person name="Walsh D.A."/>
            <person name="Denef V.J."/>
            <person name="McMahon K.D."/>
            <person name="Konstantinidis K.T."/>
            <person name="Eloe-Fadrosh E.A."/>
            <person name="Kyrpides N.C."/>
            <person name="Woyke T."/>
        </authorList>
    </citation>
    <scope>NUCLEOTIDE SEQUENCE</scope>
    <source>
        <strain evidence="3">GVMAG-M-3300023179-27</strain>
    </source>
</reference>
<proteinExistence type="predicted"/>
<evidence type="ECO:0000256" key="1">
    <source>
        <dbReference type="SAM" id="MobiDB-lite"/>
    </source>
</evidence>
<dbReference type="CDD" id="cd22641">
    <property type="entry name" value="C24-like"/>
    <property type="match status" value="1"/>
</dbReference>
<feature type="region of interest" description="Disordered" evidence="1">
    <location>
        <begin position="265"/>
        <end position="326"/>
    </location>
</feature>
<dbReference type="InterPro" id="IPR011083">
    <property type="entry name" value="Phage_tail_collar_dom"/>
</dbReference>
<sequence>MLNPETVVIDSTYADIESSKSGLLVESTIKDVNIIGSKNVKITASEDSIDLNANNYVKLTAKDKSVNLTSVNGEINLVCDEAMTIYSKNDDVNLFSERSSLILSSYGDTIVEAVQGNVNLVATNGSMILSTESNIDISTGSVSSVYIHAPVKARKIHQLSSLEGTDDAYSLLVPPGCVMPYAGSTSPGGWLLCDGSAYDPLVYQALYDVIAYTYGNAGGYFRVPDLRGRVAIGSSIGAINGLSGAKSLGSSGGEEKHTLTIEEMPSHSHTISDPGHTHTYTGTGSTSSVTSTIIEPTSVSSPPGGLSTSSSTTGITINNTGGGSAHNNMQPFLTLNYIIKY</sequence>
<dbReference type="Pfam" id="PF07484">
    <property type="entry name" value="Collar"/>
    <property type="match status" value="1"/>
</dbReference>
<feature type="compositionally biased region" description="Low complexity" evidence="1">
    <location>
        <begin position="277"/>
        <end position="319"/>
    </location>
</feature>
<dbReference type="AlphaFoldDB" id="A0A6C0EEV3"/>
<dbReference type="Gene3D" id="3.90.1340.10">
    <property type="entry name" value="Phage tail collar domain"/>
    <property type="match status" value="1"/>
</dbReference>